<dbReference type="GeneID" id="67181271"/>
<dbReference type="InterPro" id="IPR001492">
    <property type="entry name" value="Flagellin"/>
</dbReference>
<dbReference type="HOGENOM" id="CLU_011142_7_1_6"/>
<organism evidence="7 8">
    <name type="scientific">Ferrimonas balearica (strain DSM 9799 / CCM 4581 / KCTC 23876 / PAT)</name>
    <dbReference type="NCBI Taxonomy" id="550540"/>
    <lineage>
        <taxon>Bacteria</taxon>
        <taxon>Pseudomonadati</taxon>
        <taxon>Pseudomonadota</taxon>
        <taxon>Gammaproteobacteria</taxon>
        <taxon>Alteromonadales</taxon>
        <taxon>Ferrimonadaceae</taxon>
        <taxon>Ferrimonas</taxon>
    </lineage>
</organism>
<comment type="similarity">
    <text evidence="1 4">Belongs to the bacterial flagellin family.</text>
</comment>
<dbReference type="STRING" id="550540.Fbal_1026"/>
<dbReference type="PANTHER" id="PTHR42792:SF2">
    <property type="entry name" value="FLAGELLIN"/>
    <property type="match status" value="1"/>
</dbReference>
<dbReference type="AlphaFoldDB" id="E1SUP4"/>
<keyword evidence="7" id="KW-0969">Cilium</keyword>
<keyword evidence="7" id="KW-0282">Flagellum</keyword>
<sequence>MAITVNTNVTSMTAQRNLNGASASMQTSMERLSSGLRINSAKDDAAGLQISNRLTSQVRGLDVAMRNANDGISIAQTAEGAMQESTNILQRMRDLSLQSANGSNSGEDRTAMQKEISALQTELNRIAETTSFGGQTLLDGSYGSQSFQVGSNSNETINIALRSTDSGSIGSSQIGQTVGTVAGVIGADTVAYTAGDFTITNAVSGKAETITTTVDDDASTLAKKINDVSGSTGVTATASNTIELSDIDFDSGSLDWEIGGATITGAQSEQDMIDQINSQSSTTGVSAAMVEGKVRITQESGADMAFDAAVAGGGGSNTPVIKMQSVVGDTLGAEFTAADGSNANGVLSFSSNSAFTIGGTNAGQLTSGTQSTLSTVASIDISSADGAQSAIDIIDGAISMIDNQRADLGAVQNRLSHTINNLGNIQTNVADARSRIQDVDFAKETAEMTKQQVLQQSGSAMLAQANQIPQLALSLL</sequence>
<dbReference type="OrthoDB" id="9796789at2"/>
<dbReference type="Gene3D" id="2.170.280.10">
    <property type="entry name" value="f41 fragment of flagellin, middle domain"/>
    <property type="match status" value="1"/>
</dbReference>
<evidence type="ECO:0000313" key="8">
    <source>
        <dbReference type="Proteomes" id="UP000006683"/>
    </source>
</evidence>
<comment type="subcellular location">
    <subcellularLocation>
        <location evidence="4">Secreted</location>
    </subcellularLocation>
    <subcellularLocation>
        <location evidence="4">Bacterial flagellum</location>
    </subcellularLocation>
</comment>
<name>E1SUP4_FERBD</name>
<dbReference type="Pfam" id="PF00700">
    <property type="entry name" value="Flagellin_C"/>
    <property type="match status" value="1"/>
</dbReference>
<evidence type="ECO:0000256" key="2">
    <source>
        <dbReference type="ARBA" id="ARBA00022525"/>
    </source>
</evidence>
<evidence type="ECO:0000259" key="6">
    <source>
        <dbReference type="Pfam" id="PF00700"/>
    </source>
</evidence>
<dbReference type="GO" id="GO:0009288">
    <property type="term" value="C:bacterial-type flagellum"/>
    <property type="evidence" value="ECO:0007669"/>
    <property type="project" value="UniProtKB-SubCell"/>
</dbReference>
<dbReference type="EMBL" id="CP002209">
    <property type="protein sequence ID" value="ADN75235.1"/>
    <property type="molecule type" value="Genomic_DNA"/>
</dbReference>
<dbReference type="Proteomes" id="UP000006683">
    <property type="component" value="Chromosome"/>
</dbReference>
<dbReference type="KEGG" id="fbl:Fbal_1026"/>
<dbReference type="Gene3D" id="2.30.220.10">
    <property type="entry name" value="f41 fragment of flagellin, C-terminal domain"/>
    <property type="match status" value="1"/>
</dbReference>
<feature type="domain" description="Flagellin N-terminal" evidence="5">
    <location>
        <begin position="5"/>
        <end position="141"/>
    </location>
</feature>
<dbReference type="GO" id="GO:0005198">
    <property type="term" value="F:structural molecule activity"/>
    <property type="evidence" value="ECO:0007669"/>
    <property type="project" value="UniProtKB-UniRule"/>
</dbReference>
<evidence type="ECO:0000313" key="7">
    <source>
        <dbReference type="EMBL" id="ADN75235.1"/>
    </source>
</evidence>
<protein>
    <recommendedName>
        <fullName evidence="4">Flagellin</fullName>
    </recommendedName>
</protein>
<keyword evidence="8" id="KW-1185">Reference proteome</keyword>
<dbReference type="PRINTS" id="PR00207">
    <property type="entry name" value="FLAGELLIN"/>
</dbReference>
<keyword evidence="3 4" id="KW-0975">Bacterial flagellum</keyword>
<dbReference type="PANTHER" id="PTHR42792">
    <property type="entry name" value="FLAGELLIN"/>
    <property type="match status" value="1"/>
</dbReference>
<dbReference type="Pfam" id="PF00669">
    <property type="entry name" value="Flagellin_N"/>
    <property type="match status" value="1"/>
</dbReference>
<keyword evidence="2 4" id="KW-0964">Secreted</keyword>
<dbReference type="GO" id="GO:0005576">
    <property type="term" value="C:extracellular region"/>
    <property type="evidence" value="ECO:0007669"/>
    <property type="project" value="UniProtKB-SubCell"/>
</dbReference>
<comment type="function">
    <text evidence="4">Flagellin is the subunit protein which polymerizes to form the filaments of bacterial flagella.</text>
</comment>
<dbReference type="SUPFAM" id="SSF64518">
    <property type="entry name" value="Phase 1 flagellin"/>
    <property type="match status" value="1"/>
</dbReference>
<accession>E1SUP4</accession>
<dbReference type="InterPro" id="IPR046358">
    <property type="entry name" value="Flagellin_C"/>
</dbReference>
<dbReference type="RefSeq" id="WP_013344541.1">
    <property type="nucleotide sequence ID" value="NC_014541.1"/>
</dbReference>
<evidence type="ECO:0000259" key="5">
    <source>
        <dbReference type="Pfam" id="PF00669"/>
    </source>
</evidence>
<dbReference type="Gene3D" id="6.10.10.10">
    <property type="entry name" value="Flagellar export chaperone, C-terminal domain"/>
    <property type="match status" value="1"/>
</dbReference>
<evidence type="ECO:0000256" key="1">
    <source>
        <dbReference type="ARBA" id="ARBA00005709"/>
    </source>
</evidence>
<reference evidence="7 8" key="1">
    <citation type="journal article" date="2010" name="Stand. Genomic Sci.">
        <title>Complete genome sequence of Ferrimonas balearica type strain (PAT).</title>
        <authorList>
            <person name="Nolan M."/>
            <person name="Sikorski J."/>
            <person name="Davenport K."/>
            <person name="Lucas S."/>
            <person name="Glavina Del Rio T."/>
            <person name="Tice H."/>
            <person name="Cheng J."/>
            <person name="Goodwin L."/>
            <person name="Pitluck S."/>
            <person name="Liolios K."/>
            <person name="Ivanova N."/>
            <person name="Mavromatis K."/>
            <person name="Ovchinnikova G."/>
            <person name="Pati A."/>
            <person name="Chen A."/>
            <person name="Palaniappan K."/>
            <person name="Land M."/>
            <person name="Hauser L."/>
            <person name="Chang Y."/>
            <person name="Jeffries C."/>
            <person name="Tapia R."/>
            <person name="Brettin T."/>
            <person name="Detter J."/>
            <person name="Han C."/>
            <person name="Yasawong M."/>
            <person name="Rohde M."/>
            <person name="Tindall B."/>
            <person name="Goker M."/>
            <person name="Woyke T."/>
            <person name="Bristow J."/>
            <person name="Eisen J."/>
            <person name="Markowitz V."/>
            <person name="Hugenholtz P."/>
            <person name="Kyrpides N."/>
            <person name="Klenk H."/>
            <person name="Lapidus A."/>
        </authorList>
    </citation>
    <scope>NUCLEOTIDE SEQUENCE [LARGE SCALE GENOMIC DNA]</scope>
    <source>
        <strain evidence="8">DSM 9799 / CCM 4581 / KCTC 23876 / PAT</strain>
    </source>
</reference>
<evidence type="ECO:0000256" key="4">
    <source>
        <dbReference type="RuleBase" id="RU362073"/>
    </source>
</evidence>
<dbReference type="InterPro" id="IPR001029">
    <property type="entry name" value="Flagellin_N"/>
</dbReference>
<evidence type="ECO:0000256" key="3">
    <source>
        <dbReference type="ARBA" id="ARBA00023143"/>
    </source>
</evidence>
<dbReference type="InterPro" id="IPR042187">
    <property type="entry name" value="Flagellin_C_sub2"/>
</dbReference>
<dbReference type="eggNOG" id="COG1344">
    <property type="taxonomic scope" value="Bacteria"/>
</dbReference>
<keyword evidence="7" id="KW-0966">Cell projection</keyword>
<dbReference type="Pfam" id="PF07196">
    <property type="entry name" value="Flagellin_IN"/>
    <property type="match status" value="1"/>
</dbReference>
<dbReference type="InterPro" id="IPR010810">
    <property type="entry name" value="Flagellin_hook_IN_motif"/>
</dbReference>
<dbReference type="Gene3D" id="6.10.280.190">
    <property type="match status" value="1"/>
</dbReference>
<dbReference type="Gene3D" id="1.20.1330.10">
    <property type="entry name" value="f41 fragment of flagellin, N-terminal domain"/>
    <property type="match status" value="1"/>
</dbReference>
<feature type="domain" description="Flagellin C-terminal" evidence="6">
    <location>
        <begin position="391"/>
        <end position="476"/>
    </location>
</feature>
<gene>
    <name evidence="7" type="ordered locus">Fbal_1026</name>
</gene>
<proteinExistence type="inferred from homology"/>